<dbReference type="RefSeq" id="WP_210599486.1">
    <property type="nucleotide sequence ID" value="NZ_JAGKSQ010000019.1"/>
</dbReference>
<evidence type="ECO:0000313" key="1">
    <source>
        <dbReference type="EMBL" id="MBP3953631.1"/>
    </source>
</evidence>
<keyword evidence="2" id="KW-1185">Reference proteome</keyword>
<proteinExistence type="predicted"/>
<reference evidence="1" key="1">
    <citation type="submission" date="2021-03" db="EMBL/GenBank/DDBJ databases">
        <title>Bacillus suaedae sp. nov., isolated from Suaeda aralocaspica.</title>
        <authorList>
            <person name="Lei R.F.R."/>
        </authorList>
    </citation>
    <scope>NUCLEOTIDE SEQUENCE</scope>
    <source>
        <strain evidence="1">YZJH907-2</strain>
    </source>
</reference>
<comment type="caution">
    <text evidence="1">The sequence shown here is derived from an EMBL/GenBank/DDBJ whole genome shotgun (WGS) entry which is preliminary data.</text>
</comment>
<evidence type="ECO:0000313" key="2">
    <source>
        <dbReference type="Proteomes" id="UP000678228"/>
    </source>
</evidence>
<dbReference type="AlphaFoldDB" id="A0A940X145"/>
<dbReference type="Proteomes" id="UP000678228">
    <property type="component" value="Unassembled WGS sequence"/>
</dbReference>
<sequence>MLRAFSERNLISQELSKSNLITRVFVPQNTELRLMLPRDVYFRAMILCEDVRELTEERFKLSDLINHLWSDFIGFVREKQDIRGTYKLLLEYDRGTPNVRIKKYSEITFEEIPLYPIRKTPVDDQTETYFLKINRRLALRGEVLLADIEKIYPNHPFYLERVLEILLIDFIEKHSKGEAQEIVCGIIEMGG</sequence>
<name>A0A940X145_9BACI</name>
<dbReference type="EMBL" id="JAGKSQ010000019">
    <property type="protein sequence ID" value="MBP3953631.1"/>
    <property type="molecule type" value="Genomic_DNA"/>
</dbReference>
<gene>
    <name evidence="1" type="ORF">J7W16_21435</name>
</gene>
<accession>A0A940X145</accession>
<protein>
    <submittedName>
        <fullName evidence="1">Uncharacterized protein</fullName>
    </submittedName>
</protein>
<organism evidence="1 2">
    <name type="scientific">Halalkalibacter suaedae</name>
    <dbReference type="NCBI Taxonomy" id="2822140"/>
    <lineage>
        <taxon>Bacteria</taxon>
        <taxon>Bacillati</taxon>
        <taxon>Bacillota</taxon>
        <taxon>Bacilli</taxon>
        <taxon>Bacillales</taxon>
        <taxon>Bacillaceae</taxon>
        <taxon>Halalkalibacter</taxon>
    </lineage>
</organism>